<name>A0ABT7LBK5_9BACI</name>
<proteinExistence type="predicted"/>
<comment type="caution">
    <text evidence="1">The sequence shown here is derived from an EMBL/GenBank/DDBJ whole genome shotgun (WGS) entry which is preliminary data.</text>
</comment>
<dbReference type="RefSeq" id="WP_285933920.1">
    <property type="nucleotide sequence ID" value="NZ_JASTZU010000060.1"/>
</dbReference>
<evidence type="ECO:0000313" key="1">
    <source>
        <dbReference type="EMBL" id="MDL4842632.1"/>
    </source>
</evidence>
<evidence type="ECO:0000313" key="2">
    <source>
        <dbReference type="Proteomes" id="UP001235343"/>
    </source>
</evidence>
<gene>
    <name evidence="1" type="ORF">QQS35_19545</name>
</gene>
<organism evidence="1 2">
    <name type="scientific">Aquibacillus rhizosphaerae</name>
    <dbReference type="NCBI Taxonomy" id="3051431"/>
    <lineage>
        <taxon>Bacteria</taxon>
        <taxon>Bacillati</taxon>
        <taxon>Bacillota</taxon>
        <taxon>Bacilli</taxon>
        <taxon>Bacillales</taxon>
        <taxon>Bacillaceae</taxon>
        <taxon>Aquibacillus</taxon>
    </lineage>
</organism>
<reference evidence="1 2" key="1">
    <citation type="submission" date="2023-06" db="EMBL/GenBank/DDBJ databases">
        <title>Aquibacillus rhizosphaerae LR5S19.</title>
        <authorList>
            <person name="Sun J.-Q."/>
        </authorList>
    </citation>
    <scope>NUCLEOTIDE SEQUENCE [LARGE SCALE GENOMIC DNA]</scope>
    <source>
        <strain evidence="1 2">LR5S19</strain>
    </source>
</reference>
<dbReference type="Proteomes" id="UP001235343">
    <property type="component" value="Unassembled WGS sequence"/>
</dbReference>
<keyword evidence="2" id="KW-1185">Reference proteome</keyword>
<accession>A0ABT7LBK5</accession>
<sequence>MPNKDIIAKTQQMAKEPSEVGRATLQDMLDSLQPYRLDPALGTVGGPMNVVNPGLLRKKLEDTYSLVVKSIENPKTRLPRTNGKWDGELGNGKWYSDKPEVKSVTNGKGVEFIDGRPNFTPWSKGSIKFKEGMLDGSKNDFNLVYEKIMQLKGFRSQNQAKSWLKEKGLTPHHKSSTEIELIPIDLHANIPHIGSASDLRGGK</sequence>
<dbReference type="EMBL" id="JASTZU010000060">
    <property type="protein sequence ID" value="MDL4842632.1"/>
    <property type="molecule type" value="Genomic_DNA"/>
</dbReference>
<protein>
    <submittedName>
        <fullName evidence="1">Uncharacterized protein</fullName>
    </submittedName>
</protein>